<evidence type="ECO:0000313" key="3">
    <source>
        <dbReference type="WBParaSite" id="SMUV_0000074001-mRNA-1"/>
    </source>
</evidence>
<dbReference type="Proteomes" id="UP000046393">
    <property type="component" value="Unplaced"/>
</dbReference>
<evidence type="ECO:0000313" key="2">
    <source>
        <dbReference type="Proteomes" id="UP000046393"/>
    </source>
</evidence>
<reference evidence="3" key="1">
    <citation type="submission" date="2017-02" db="UniProtKB">
        <authorList>
            <consortium name="WormBaseParasite"/>
        </authorList>
    </citation>
    <scope>IDENTIFICATION</scope>
</reference>
<dbReference type="AlphaFoldDB" id="A0A0N5A9G3"/>
<protein>
    <submittedName>
        <fullName evidence="3">SERTA domain-containing protein</fullName>
    </submittedName>
</protein>
<organism evidence="2 3">
    <name type="scientific">Syphacia muris</name>
    <dbReference type="NCBI Taxonomy" id="451379"/>
    <lineage>
        <taxon>Eukaryota</taxon>
        <taxon>Metazoa</taxon>
        <taxon>Ecdysozoa</taxon>
        <taxon>Nematoda</taxon>
        <taxon>Chromadorea</taxon>
        <taxon>Rhabditida</taxon>
        <taxon>Spirurina</taxon>
        <taxon>Oxyuridomorpha</taxon>
        <taxon>Oxyuroidea</taxon>
        <taxon>Oxyuridae</taxon>
        <taxon>Syphacia</taxon>
    </lineage>
</organism>
<sequence length="468" mass="52586">MMTSNDDDSMNECEKWEPGKSIAFKCDSKVKAFKMEALARNTNSSQNKVERCSRYFKRRKDELCRHLSMIRNRNVERCLISSEGRTARPNYGTLVGKSRLTRRIGFTAYAKHSGIVYNPKCLKPALCEAVKQDIKALTAKDPNDNLDAWTKAPALTKRLCNNVKLDDKAEERQPRRFESVFSGHRLHSNSSNKEESNFRSSSASKLISQNSSSDISSRLPDGSNKLLFPRDPPLAEISERILSSLPFLPLRNGDSTTYSRAACNLIGDALKLNGIQLSHDGTAVVSTERSNETENQNICEDVLASFYDQTSLFESNSNSFFLKTNGVDNDSNNGSNLSDDSHFLDEHVFKKDEKVDGLVGDRISGRSIFDEEANLLPESLNVRNKDFFGSFLSLNGLELKRFNNTEANSFKDSKELMHALDSEQDTFDKPFIDLLSDANDFSEDCSAKDILDEFHGFSSNTSDNTEKE</sequence>
<proteinExistence type="predicted"/>
<feature type="compositionally biased region" description="Basic and acidic residues" evidence="1">
    <location>
        <begin position="166"/>
        <end position="178"/>
    </location>
</feature>
<accession>A0A0N5A9G3</accession>
<feature type="region of interest" description="Disordered" evidence="1">
    <location>
        <begin position="166"/>
        <end position="203"/>
    </location>
</feature>
<evidence type="ECO:0000256" key="1">
    <source>
        <dbReference type="SAM" id="MobiDB-lite"/>
    </source>
</evidence>
<name>A0A0N5A9G3_9BILA</name>
<keyword evidence="2" id="KW-1185">Reference proteome</keyword>
<dbReference type="WBParaSite" id="SMUV_0000074001-mRNA-1">
    <property type="protein sequence ID" value="SMUV_0000074001-mRNA-1"/>
    <property type="gene ID" value="SMUV_0000074001"/>
</dbReference>